<dbReference type="SUPFAM" id="SSF52172">
    <property type="entry name" value="CheY-like"/>
    <property type="match status" value="1"/>
</dbReference>
<feature type="modified residue" description="4-aspartylphosphate" evidence="4">
    <location>
        <position position="50"/>
    </location>
</feature>
<evidence type="ECO:0000256" key="4">
    <source>
        <dbReference type="PROSITE-ProRule" id="PRU00169"/>
    </source>
</evidence>
<dbReference type="InterPro" id="IPR011006">
    <property type="entry name" value="CheY-like_superfamily"/>
</dbReference>
<evidence type="ECO:0000256" key="1">
    <source>
        <dbReference type="ARBA" id="ARBA00023015"/>
    </source>
</evidence>
<evidence type="ECO:0000313" key="7">
    <source>
        <dbReference type="Proteomes" id="UP000008043"/>
    </source>
</evidence>
<dbReference type="PANTHER" id="PTHR43214">
    <property type="entry name" value="TWO-COMPONENT RESPONSE REGULATOR"/>
    <property type="match status" value="1"/>
</dbReference>
<dbReference type="GO" id="GO:0003677">
    <property type="term" value="F:DNA binding"/>
    <property type="evidence" value="ECO:0007669"/>
    <property type="project" value="UniProtKB-KW"/>
</dbReference>
<keyword evidence="1" id="KW-0805">Transcription regulation</keyword>
<evidence type="ECO:0000259" key="5">
    <source>
        <dbReference type="PROSITE" id="PS50110"/>
    </source>
</evidence>
<keyword evidence="4" id="KW-0597">Phosphoprotein</keyword>
<dbReference type="PROSITE" id="PS50110">
    <property type="entry name" value="RESPONSE_REGULATORY"/>
    <property type="match status" value="1"/>
</dbReference>
<dbReference type="SMART" id="SM00448">
    <property type="entry name" value="REC"/>
    <property type="match status" value="1"/>
</dbReference>
<organism evidence="6 7">
    <name type="scientific">Streptomyces davaonensis (strain DSM 101723 / JCM 4913 / KCC S-0913 / 768)</name>
    <dbReference type="NCBI Taxonomy" id="1214101"/>
    <lineage>
        <taxon>Bacteria</taxon>
        <taxon>Bacillati</taxon>
        <taxon>Actinomycetota</taxon>
        <taxon>Actinomycetes</taxon>
        <taxon>Kitasatosporales</taxon>
        <taxon>Streptomycetaceae</taxon>
        <taxon>Streptomyces</taxon>
    </lineage>
</organism>
<dbReference type="Pfam" id="PF00072">
    <property type="entry name" value="Response_reg"/>
    <property type="match status" value="1"/>
</dbReference>
<keyword evidence="2" id="KW-0238">DNA-binding</keyword>
<gene>
    <name evidence="6" type="ORF">BN159_1293</name>
</gene>
<dbReference type="CDD" id="cd17535">
    <property type="entry name" value="REC_NarL-like"/>
    <property type="match status" value="1"/>
</dbReference>
<dbReference type="Proteomes" id="UP000008043">
    <property type="component" value="Chromosome"/>
</dbReference>
<evidence type="ECO:0000256" key="3">
    <source>
        <dbReference type="ARBA" id="ARBA00023163"/>
    </source>
</evidence>
<dbReference type="HOGENOM" id="CLU_000445_69_15_11"/>
<accession>K4QXL8</accession>
<dbReference type="Gene3D" id="3.40.50.2300">
    <property type="match status" value="1"/>
</dbReference>
<protein>
    <recommendedName>
        <fullName evidence="5">Response regulatory domain-containing protein</fullName>
    </recommendedName>
</protein>
<dbReference type="InterPro" id="IPR058245">
    <property type="entry name" value="NreC/VraR/RcsB-like_REC"/>
</dbReference>
<keyword evidence="7" id="KW-1185">Reference proteome</keyword>
<dbReference type="STRING" id="1214101.BN159_1293"/>
<dbReference type="InterPro" id="IPR039420">
    <property type="entry name" value="WalR-like"/>
</dbReference>
<dbReference type="PANTHER" id="PTHR43214:SF41">
    <property type="entry name" value="NITRATE_NITRITE RESPONSE REGULATOR PROTEIN NARP"/>
    <property type="match status" value="1"/>
</dbReference>
<dbReference type="KEGG" id="sdv:BN159_1293"/>
<dbReference type="GO" id="GO:0000160">
    <property type="term" value="P:phosphorelay signal transduction system"/>
    <property type="evidence" value="ECO:0007669"/>
    <property type="project" value="InterPro"/>
</dbReference>
<dbReference type="PATRIC" id="fig|1214101.3.peg.1308"/>
<dbReference type="EMBL" id="HE971709">
    <property type="protein sequence ID" value="CCK25672.1"/>
    <property type="molecule type" value="Genomic_DNA"/>
</dbReference>
<dbReference type="AlphaFoldDB" id="K4QXL8"/>
<feature type="domain" description="Response regulatory" evidence="5">
    <location>
        <begin position="1"/>
        <end position="113"/>
    </location>
</feature>
<dbReference type="InterPro" id="IPR001789">
    <property type="entry name" value="Sig_transdc_resp-reg_receiver"/>
</dbReference>
<reference evidence="6 7" key="1">
    <citation type="journal article" date="2012" name="J. Bacteriol.">
        <title>Genome sequence of the bacterium Streptomyces davawensis JCM 4913 and heterologous production of the unique antibiotic roseoflavin.</title>
        <authorList>
            <person name="Jankowitsch F."/>
            <person name="Schwarz J."/>
            <person name="Ruckert C."/>
            <person name="Gust B."/>
            <person name="Szczepanowski R."/>
            <person name="Blom J."/>
            <person name="Pelzer S."/>
            <person name="Kalinowski J."/>
            <person name="Mack M."/>
        </authorList>
    </citation>
    <scope>NUCLEOTIDE SEQUENCE [LARGE SCALE GENOMIC DNA]</scope>
    <source>
        <strain evidence="7">DSM 101723 / JCM 4913 / KCC S-0913 / 768</strain>
    </source>
</reference>
<sequence length="113" mass="11958">MLVIDDHEAFRASARLLLEADGFVVVAESATGVDGVRAADRYGPELVVLDVRLPDIDGFEVAGRLARLADPPQVVLVSSRPAATYGPRVAHAPVRGFLLKSELSGAALRLLLA</sequence>
<dbReference type="eggNOG" id="COG2197">
    <property type="taxonomic scope" value="Bacteria"/>
</dbReference>
<evidence type="ECO:0000313" key="6">
    <source>
        <dbReference type="EMBL" id="CCK25672.1"/>
    </source>
</evidence>
<name>K4QXL8_STRDJ</name>
<keyword evidence="3" id="KW-0804">Transcription</keyword>
<proteinExistence type="predicted"/>
<evidence type="ECO:0000256" key="2">
    <source>
        <dbReference type="ARBA" id="ARBA00023125"/>
    </source>
</evidence>